<evidence type="ECO:0000313" key="10">
    <source>
        <dbReference type="EMBL" id="KAH9312438.1"/>
    </source>
</evidence>
<dbReference type="GO" id="GO:0004190">
    <property type="term" value="F:aspartic-type endopeptidase activity"/>
    <property type="evidence" value="ECO:0007669"/>
    <property type="project" value="InterPro"/>
</dbReference>
<dbReference type="GO" id="GO:0004519">
    <property type="term" value="F:endonuclease activity"/>
    <property type="evidence" value="ECO:0007669"/>
    <property type="project" value="UniProtKB-KW"/>
</dbReference>
<reference evidence="10 11" key="1">
    <citation type="journal article" date="2021" name="Nat. Plants">
        <title>The Taxus genome provides insights into paclitaxel biosynthesis.</title>
        <authorList>
            <person name="Xiong X."/>
            <person name="Gou J."/>
            <person name="Liao Q."/>
            <person name="Li Y."/>
            <person name="Zhou Q."/>
            <person name="Bi G."/>
            <person name="Li C."/>
            <person name="Du R."/>
            <person name="Wang X."/>
            <person name="Sun T."/>
            <person name="Guo L."/>
            <person name="Liang H."/>
            <person name="Lu P."/>
            <person name="Wu Y."/>
            <person name="Zhang Z."/>
            <person name="Ro D.K."/>
            <person name="Shang Y."/>
            <person name="Huang S."/>
            <person name="Yan J."/>
        </authorList>
    </citation>
    <scope>NUCLEOTIDE SEQUENCE [LARGE SCALE GENOMIC DNA]</scope>
    <source>
        <strain evidence="10">Ta-2019</strain>
    </source>
</reference>
<dbReference type="PROSITE" id="PS50158">
    <property type="entry name" value="ZF_CCHC"/>
    <property type="match status" value="1"/>
</dbReference>
<dbReference type="Gene3D" id="2.40.70.10">
    <property type="entry name" value="Acid Proteases"/>
    <property type="match status" value="1"/>
</dbReference>
<dbReference type="Pfam" id="PF17921">
    <property type="entry name" value="Integrase_H2C2"/>
    <property type="match status" value="1"/>
</dbReference>
<dbReference type="GO" id="GO:0015936">
    <property type="term" value="P:coenzyme A metabolic process"/>
    <property type="evidence" value="ECO:0007669"/>
    <property type="project" value="InterPro"/>
</dbReference>
<comment type="pathway">
    <text evidence="1">Metabolic intermediate biosynthesis; (R)-mevalonate biosynthesis; (R)-mevalonate from acetyl-CoA: step 3/3.</text>
</comment>
<dbReference type="GO" id="GO:0008299">
    <property type="term" value="P:isoprenoid biosynthetic process"/>
    <property type="evidence" value="ECO:0007669"/>
    <property type="project" value="UniProtKB-KW"/>
</dbReference>
<keyword evidence="2" id="KW-0808">Transferase</keyword>
<dbReference type="Gene3D" id="1.10.340.70">
    <property type="match status" value="1"/>
</dbReference>
<name>A0AA38L1W4_TAXCH</name>
<evidence type="ECO:0000256" key="4">
    <source>
        <dbReference type="ARBA" id="ARBA00022722"/>
    </source>
</evidence>
<dbReference type="Proteomes" id="UP000824469">
    <property type="component" value="Unassembled WGS sequence"/>
</dbReference>
<dbReference type="GO" id="GO:0016779">
    <property type="term" value="F:nucleotidyltransferase activity"/>
    <property type="evidence" value="ECO:0007669"/>
    <property type="project" value="UniProtKB-KW"/>
</dbReference>
<dbReference type="Pfam" id="PF03732">
    <property type="entry name" value="Retrotrans_gag"/>
    <property type="match status" value="1"/>
</dbReference>
<dbReference type="CDD" id="cd09274">
    <property type="entry name" value="RNase_HI_RT_Ty3"/>
    <property type="match status" value="1"/>
</dbReference>
<feature type="region of interest" description="Disordered" evidence="8">
    <location>
        <begin position="379"/>
        <end position="499"/>
    </location>
</feature>
<evidence type="ECO:0000259" key="9">
    <source>
        <dbReference type="PROSITE" id="PS50158"/>
    </source>
</evidence>
<dbReference type="InterPro" id="IPR001878">
    <property type="entry name" value="Znf_CCHC"/>
</dbReference>
<dbReference type="InterPro" id="IPR002202">
    <property type="entry name" value="HMG_CoA_Rdtase"/>
</dbReference>
<dbReference type="GO" id="GO:0006508">
    <property type="term" value="P:proteolysis"/>
    <property type="evidence" value="ECO:0007669"/>
    <property type="project" value="InterPro"/>
</dbReference>
<dbReference type="SUPFAM" id="SSF50630">
    <property type="entry name" value="Acid proteases"/>
    <property type="match status" value="1"/>
</dbReference>
<dbReference type="PANTHER" id="PTHR37984">
    <property type="entry name" value="PROTEIN CBG26694"/>
    <property type="match status" value="1"/>
</dbReference>
<dbReference type="Pfam" id="PF08284">
    <property type="entry name" value="RVP_2"/>
    <property type="match status" value="1"/>
</dbReference>
<sequence length="1105" mass="124273">KKLYFIFCSFTGDAMGLNMVSKGVQNVLDYLHVVFPIMDIINISVTDISSGTNVGRTVVTTIKTLRVVLASQISSYMAGLATAQTNVKRRGLGEGSLHIDLDIPPPEQAVAALLPQILQTLQDVNAAIRGEPLGGRLARHSLEPSVDAQASPRHSEEHRAENFRAESARAESPQRGYGDRISGHRDRSRSPRQREEHTERPRIRTTSAADHIREILKLRPSQYSGDIGGFQAEAWLVSLSGCFKLCPCSSNTKARVAIHLLKDGAGVWWRTEEQKLHVDSETITWELFEERFRSRYLPRRFIQQRIDEFHDLRQGSMTVAEYESRFLDLLQYVDYMQDEQVRIHRFIRGLNLDLAGAVRIHCPQTLAETVEKAYIAEETRGKTQQARDRVRSRIQQMQDSRSKGSVPPPRGGQSSGQASFRPPQQQQQQQTRPPYRPPQRFDAQRGRSMGPPPRGPIRTQGAPRAQSVGARQQRPQQSIAGSSGSASQSSRVPAGAASHWRGSGGCYGCGVVGHIWRDCPLNPTKGKAQSSEPTVGDMARSHRIYAAVENRQAEHQSTVIETTGSIGGISTSILFDSGSSDSFIAPSLVERCRLVAVRQGRSWDVEMASGAKISVDSLVKECVVDLGPFTTTSDLRILPLGSYGIILGMDWLSAHRARVDCYHKTIACIDDLGVESVISGVRRPVSIRTISAMQLKRCVRQGCQLYAVTVSDRSEDESGGPSLDDHPILSEFADVFPGELPGLPPPREIDFHIDLVPGAEPISRAPYRMTTPETFLDRFVLIFLDDILIYSRTREEHEEHLRQVLQCLREQRLYGNLEKCAFFQTEVQYLGHVISGEGIAVDPSKIRAIMDWPAPTSVTEVRSFMGLAGYYRRFTLRTDHLSLRHLFTQPNLNARQRRWMELLCEYDMEIEHVKGKENVVADALSRRRHVAMATSVGTDLRSRILQQLPQDSFYLAARAEIESQRPLEGRFDGFSLEADGLLRHRGRIYVPRDGGLRHDILTEAHRAPYSAHPGVKKMHATLRQLYFWRGLRRDIASFVSRCLECQRVKAEHQHPAGLLYPHAIPEWKWDTISMDFIVGLPTSRYHHDAIMVTLITLRQMDRQRG</sequence>
<evidence type="ECO:0000256" key="1">
    <source>
        <dbReference type="ARBA" id="ARBA00005084"/>
    </source>
</evidence>
<evidence type="ECO:0000256" key="5">
    <source>
        <dbReference type="ARBA" id="ARBA00022759"/>
    </source>
</evidence>
<dbReference type="InterPro" id="IPR043502">
    <property type="entry name" value="DNA/RNA_pol_sf"/>
</dbReference>
<keyword evidence="6" id="KW-0414">Isoprene biosynthesis</keyword>
<feature type="compositionally biased region" description="Low complexity" evidence="8">
    <location>
        <begin position="421"/>
        <end position="433"/>
    </location>
</feature>
<dbReference type="InterPro" id="IPR021109">
    <property type="entry name" value="Peptidase_aspartic_dom_sf"/>
</dbReference>
<evidence type="ECO:0000256" key="7">
    <source>
        <dbReference type="PROSITE-ProRule" id="PRU00047"/>
    </source>
</evidence>
<dbReference type="CDD" id="cd01647">
    <property type="entry name" value="RT_LTR"/>
    <property type="match status" value="1"/>
</dbReference>
<evidence type="ECO:0000256" key="3">
    <source>
        <dbReference type="ARBA" id="ARBA00022695"/>
    </source>
</evidence>
<feature type="domain" description="CCHC-type" evidence="9">
    <location>
        <begin position="506"/>
        <end position="520"/>
    </location>
</feature>
<dbReference type="Gene3D" id="4.10.60.10">
    <property type="entry name" value="Zinc finger, CCHC-type"/>
    <property type="match status" value="1"/>
</dbReference>
<dbReference type="AlphaFoldDB" id="A0AA38L1W4"/>
<dbReference type="Pfam" id="PF00078">
    <property type="entry name" value="RVT_1"/>
    <property type="match status" value="1"/>
</dbReference>
<gene>
    <name evidence="10" type="ORF">KI387_027473</name>
</gene>
<dbReference type="Gene3D" id="3.30.70.270">
    <property type="match status" value="2"/>
</dbReference>
<accession>A0AA38L1W4</accession>
<dbReference type="InterPro" id="IPR001969">
    <property type="entry name" value="Aspartic_peptidase_AS"/>
</dbReference>
<dbReference type="InterPro" id="IPR041588">
    <property type="entry name" value="Integrase_H2C2"/>
</dbReference>
<dbReference type="PANTHER" id="PTHR37984:SF5">
    <property type="entry name" value="PROTEIN NYNRIN-LIKE"/>
    <property type="match status" value="1"/>
</dbReference>
<feature type="region of interest" description="Disordered" evidence="8">
    <location>
        <begin position="138"/>
        <end position="205"/>
    </location>
</feature>
<keyword evidence="3" id="KW-0548">Nucleotidyltransferase</keyword>
<dbReference type="SUPFAM" id="SSF55035">
    <property type="entry name" value="NAD-binding domain of HMG-CoA reductase"/>
    <property type="match status" value="1"/>
</dbReference>
<proteinExistence type="predicted"/>
<keyword evidence="11" id="KW-1185">Reference proteome</keyword>
<feature type="non-terminal residue" evidence="10">
    <location>
        <position position="1105"/>
    </location>
</feature>
<dbReference type="CDD" id="cd00303">
    <property type="entry name" value="retropepsin_like"/>
    <property type="match status" value="1"/>
</dbReference>
<evidence type="ECO:0000256" key="8">
    <source>
        <dbReference type="SAM" id="MobiDB-lite"/>
    </source>
</evidence>
<dbReference type="SUPFAM" id="SSF56672">
    <property type="entry name" value="DNA/RNA polymerases"/>
    <property type="match status" value="1"/>
</dbReference>
<dbReference type="PROSITE" id="PS00141">
    <property type="entry name" value="ASP_PROTEASE"/>
    <property type="match status" value="1"/>
</dbReference>
<dbReference type="EMBL" id="JAHRHJ020000006">
    <property type="protein sequence ID" value="KAH9312438.1"/>
    <property type="molecule type" value="Genomic_DNA"/>
</dbReference>
<feature type="compositionally biased region" description="Basic and acidic residues" evidence="8">
    <location>
        <begin position="177"/>
        <end position="202"/>
    </location>
</feature>
<dbReference type="InterPro" id="IPR036875">
    <property type="entry name" value="Znf_CCHC_sf"/>
</dbReference>
<organism evidence="10 11">
    <name type="scientific">Taxus chinensis</name>
    <name type="common">Chinese yew</name>
    <name type="synonym">Taxus wallichiana var. chinensis</name>
    <dbReference type="NCBI Taxonomy" id="29808"/>
    <lineage>
        <taxon>Eukaryota</taxon>
        <taxon>Viridiplantae</taxon>
        <taxon>Streptophyta</taxon>
        <taxon>Embryophyta</taxon>
        <taxon>Tracheophyta</taxon>
        <taxon>Spermatophyta</taxon>
        <taxon>Pinopsida</taxon>
        <taxon>Pinidae</taxon>
        <taxon>Conifers II</taxon>
        <taxon>Cupressales</taxon>
        <taxon>Taxaceae</taxon>
        <taxon>Taxus</taxon>
    </lineage>
</organism>
<dbReference type="PROSITE" id="PS50065">
    <property type="entry name" value="HMG_COA_REDUCTASE_4"/>
    <property type="match status" value="1"/>
</dbReference>
<comment type="caution">
    <text evidence="10">The sequence shown here is derived from an EMBL/GenBank/DDBJ whole genome shotgun (WGS) entry which is preliminary data.</text>
</comment>
<keyword evidence="5" id="KW-0255">Endonuclease</keyword>
<dbReference type="InterPro" id="IPR000477">
    <property type="entry name" value="RT_dom"/>
</dbReference>
<protein>
    <recommendedName>
        <fullName evidence="9">CCHC-type domain-containing protein</fullName>
    </recommendedName>
</protein>
<evidence type="ECO:0000256" key="6">
    <source>
        <dbReference type="ARBA" id="ARBA00023229"/>
    </source>
</evidence>
<feature type="compositionally biased region" description="Basic and acidic residues" evidence="8">
    <location>
        <begin position="153"/>
        <end position="169"/>
    </location>
</feature>
<dbReference type="SUPFAM" id="SSF57756">
    <property type="entry name" value="Retrovirus zinc finger-like domains"/>
    <property type="match status" value="1"/>
</dbReference>
<keyword evidence="7" id="KW-0479">Metal-binding</keyword>
<dbReference type="GO" id="GO:0004420">
    <property type="term" value="F:hydroxymethylglutaryl-CoA reductase (NADPH) activity"/>
    <property type="evidence" value="ECO:0007669"/>
    <property type="project" value="InterPro"/>
</dbReference>
<dbReference type="InterPro" id="IPR009023">
    <property type="entry name" value="HMG_CoA_Rdtase_NAD(P)-bd_sf"/>
</dbReference>
<dbReference type="GO" id="GO:0008270">
    <property type="term" value="F:zinc ion binding"/>
    <property type="evidence" value="ECO:0007669"/>
    <property type="project" value="UniProtKB-KW"/>
</dbReference>
<dbReference type="FunFam" id="3.30.70.270:FF:000003">
    <property type="entry name" value="Transposon Ty3-G Gag-Pol polyprotein"/>
    <property type="match status" value="1"/>
</dbReference>
<dbReference type="GO" id="GO:0003676">
    <property type="term" value="F:nucleic acid binding"/>
    <property type="evidence" value="ECO:0007669"/>
    <property type="project" value="InterPro"/>
</dbReference>
<dbReference type="OMA" id="QISSYMA"/>
<dbReference type="Gene3D" id="3.30.70.420">
    <property type="entry name" value="Hydroxymethylglutaryl-CoA reductase, class I/II, NAD/NADP-binding domain"/>
    <property type="match status" value="1"/>
</dbReference>
<keyword evidence="4" id="KW-0540">Nuclease</keyword>
<feature type="compositionally biased region" description="Low complexity" evidence="8">
    <location>
        <begin position="476"/>
        <end position="490"/>
    </location>
</feature>
<keyword evidence="5" id="KW-0378">Hydrolase</keyword>
<dbReference type="InterPro" id="IPR050951">
    <property type="entry name" value="Retrovirus_Pol_polyprotein"/>
</dbReference>
<evidence type="ECO:0000313" key="11">
    <source>
        <dbReference type="Proteomes" id="UP000824469"/>
    </source>
</evidence>
<dbReference type="InterPro" id="IPR005162">
    <property type="entry name" value="Retrotrans_gag_dom"/>
</dbReference>
<keyword evidence="7" id="KW-0863">Zinc-finger</keyword>
<dbReference type="InterPro" id="IPR043128">
    <property type="entry name" value="Rev_trsase/Diguanyl_cyclase"/>
</dbReference>
<evidence type="ECO:0000256" key="2">
    <source>
        <dbReference type="ARBA" id="ARBA00022679"/>
    </source>
</evidence>
<keyword evidence="7" id="KW-0862">Zinc</keyword>
<feature type="compositionally biased region" description="Basic and acidic residues" evidence="8">
    <location>
        <begin position="379"/>
        <end position="391"/>
    </location>
</feature>